<name>A0A1W1HIL0_9BACT</name>
<feature type="transmembrane region" description="Helical" evidence="1">
    <location>
        <begin position="897"/>
        <end position="916"/>
    </location>
</feature>
<protein>
    <submittedName>
        <fullName evidence="2">Acriflavin resistance protein</fullName>
    </submittedName>
</protein>
<dbReference type="PRINTS" id="PR00702">
    <property type="entry name" value="ACRIFLAVINRP"/>
</dbReference>
<feature type="transmembrane region" description="Helical" evidence="1">
    <location>
        <begin position="437"/>
        <end position="460"/>
    </location>
</feature>
<evidence type="ECO:0000256" key="1">
    <source>
        <dbReference type="SAM" id="Phobius"/>
    </source>
</evidence>
<dbReference type="Pfam" id="PF00873">
    <property type="entry name" value="ACR_tran"/>
    <property type="match status" value="1"/>
</dbReference>
<feature type="transmembrane region" description="Helical" evidence="1">
    <location>
        <begin position="928"/>
        <end position="947"/>
    </location>
</feature>
<feature type="transmembrane region" description="Helical" evidence="1">
    <location>
        <begin position="953"/>
        <end position="974"/>
    </location>
</feature>
<keyword evidence="1" id="KW-1133">Transmembrane helix</keyword>
<gene>
    <name evidence="2" type="ORF">MTBBW1_630035</name>
</gene>
<evidence type="ECO:0000313" key="3">
    <source>
        <dbReference type="Proteomes" id="UP000191931"/>
    </source>
</evidence>
<dbReference type="SUPFAM" id="SSF82866">
    <property type="entry name" value="Multidrug efflux transporter AcrB transmembrane domain"/>
    <property type="match status" value="2"/>
</dbReference>
<feature type="transmembrane region" description="Helical" evidence="1">
    <location>
        <begin position="365"/>
        <end position="383"/>
    </location>
</feature>
<dbReference type="Gene3D" id="3.30.2090.10">
    <property type="entry name" value="Multidrug efflux transporter AcrB TolC docking domain, DN and DC subdomains"/>
    <property type="match status" value="2"/>
</dbReference>
<feature type="transmembrane region" description="Helical" evidence="1">
    <location>
        <begin position="341"/>
        <end position="359"/>
    </location>
</feature>
<reference evidence="2 3" key="1">
    <citation type="submission" date="2017-03" db="EMBL/GenBank/DDBJ databases">
        <authorList>
            <person name="Afonso C.L."/>
            <person name="Miller P.J."/>
            <person name="Scott M.A."/>
            <person name="Spackman E."/>
            <person name="Goraichik I."/>
            <person name="Dimitrov K.M."/>
            <person name="Suarez D.L."/>
            <person name="Swayne D.E."/>
        </authorList>
    </citation>
    <scope>NUCLEOTIDE SEQUENCE [LARGE SCALE GENOMIC DNA]</scope>
    <source>
        <strain evidence="2">PRJEB14757</strain>
    </source>
</reference>
<dbReference type="GO" id="GO:0005886">
    <property type="term" value="C:plasma membrane"/>
    <property type="evidence" value="ECO:0007669"/>
    <property type="project" value="TreeGrafter"/>
</dbReference>
<dbReference type="SUPFAM" id="SSF82693">
    <property type="entry name" value="Multidrug efflux transporter AcrB pore domain, PN1, PN2, PC1 and PC2 subdomains"/>
    <property type="match status" value="2"/>
</dbReference>
<feature type="transmembrane region" description="Helical" evidence="1">
    <location>
        <begin position="535"/>
        <end position="560"/>
    </location>
</feature>
<dbReference type="PANTHER" id="PTHR32063:SF24">
    <property type="entry name" value="CATION EFFLUX SYSTEM (ACRB_ACRD_ACRF FAMILY)"/>
    <property type="match status" value="1"/>
</dbReference>
<dbReference type="STRING" id="1246637.MTBBW1_630035"/>
<feature type="transmembrane region" description="Helical" evidence="1">
    <location>
        <begin position="395"/>
        <end position="417"/>
    </location>
</feature>
<dbReference type="SUPFAM" id="SSF82714">
    <property type="entry name" value="Multidrug efflux transporter AcrB TolC docking domain, DN and DC subdomains"/>
    <property type="match status" value="1"/>
</dbReference>
<dbReference type="Gene3D" id="3.30.70.1430">
    <property type="entry name" value="Multidrug efflux transporter AcrB pore domain"/>
    <property type="match status" value="2"/>
</dbReference>
<evidence type="ECO:0000313" key="2">
    <source>
        <dbReference type="EMBL" id="SLM32341.1"/>
    </source>
</evidence>
<keyword evidence="1" id="KW-0812">Transmembrane</keyword>
<feature type="transmembrane region" description="Helical" evidence="1">
    <location>
        <begin position="511"/>
        <end position="528"/>
    </location>
</feature>
<dbReference type="PANTHER" id="PTHR32063">
    <property type="match status" value="1"/>
</dbReference>
<feature type="transmembrane region" description="Helical" evidence="1">
    <location>
        <begin position="1002"/>
        <end position="1021"/>
    </location>
</feature>
<keyword evidence="1" id="KW-0472">Membrane</keyword>
<feature type="transmembrane region" description="Helical" evidence="1">
    <location>
        <begin position="12"/>
        <end position="36"/>
    </location>
</feature>
<proteinExistence type="predicted"/>
<dbReference type="InterPro" id="IPR001036">
    <property type="entry name" value="Acrflvin-R"/>
</dbReference>
<dbReference type="EMBL" id="FWEV01000307">
    <property type="protein sequence ID" value="SLM32341.1"/>
    <property type="molecule type" value="Genomic_DNA"/>
</dbReference>
<dbReference type="OrthoDB" id="9807612at2"/>
<dbReference type="Gene3D" id="3.30.70.1440">
    <property type="entry name" value="Multidrug efflux transporter AcrB pore domain"/>
    <property type="match status" value="1"/>
</dbReference>
<dbReference type="Proteomes" id="UP000191931">
    <property type="component" value="Unassembled WGS sequence"/>
</dbReference>
<accession>A0A1W1HIL0</accession>
<dbReference type="Gene3D" id="3.30.70.1320">
    <property type="entry name" value="Multidrug efflux transporter AcrB pore domain like"/>
    <property type="match status" value="1"/>
</dbReference>
<keyword evidence="3" id="KW-1185">Reference proteome</keyword>
<feature type="transmembrane region" description="Helical" evidence="1">
    <location>
        <begin position="1027"/>
        <end position="1051"/>
    </location>
</feature>
<dbReference type="InterPro" id="IPR027463">
    <property type="entry name" value="AcrB_DN_DC_subdom"/>
</dbReference>
<dbReference type="GO" id="GO:0042910">
    <property type="term" value="F:xenobiotic transmembrane transporter activity"/>
    <property type="evidence" value="ECO:0007669"/>
    <property type="project" value="TreeGrafter"/>
</dbReference>
<feature type="transmembrane region" description="Helical" evidence="1">
    <location>
        <begin position="472"/>
        <end position="491"/>
    </location>
</feature>
<dbReference type="Gene3D" id="1.20.1640.10">
    <property type="entry name" value="Multidrug efflux transporter AcrB transmembrane domain"/>
    <property type="match status" value="2"/>
</dbReference>
<organism evidence="2 3">
    <name type="scientific">Desulfamplus magnetovallimortis</name>
    <dbReference type="NCBI Taxonomy" id="1246637"/>
    <lineage>
        <taxon>Bacteria</taxon>
        <taxon>Pseudomonadati</taxon>
        <taxon>Thermodesulfobacteriota</taxon>
        <taxon>Desulfobacteria</taxon>
        <taxon>Desulfobacterales</taxon>
        <taxon>Desulfobacteraceae</taxon>
        <taxon>Desulfamplus</taxon>
    </lineage>
</organism>
<dbReference type="AlphaFoldDB" id="A0A1W1HIL0"/>
<sequence>MRNQGLKALVRFTLSQTVFINVIFVILTVAGIFSLFTTPVENMPPVDMGKVFITTIYYGASADDVENLVTNEIEDALDGLENVEYIQSRSRRNSSSVEVKFLDDTDYETQYDELRFRVLNIKKQLPEGTDDPIFFYVDTKMWVPVIVINLIGDLSNQTLKLLADELKSNIIKIDGIQEVSISGEYDKQFHVTIDPAKLRDFGVSFNEVAEAIRAFNTKIPTGRFKQAKNNLLLDTGNTLDSQNEVLNVVVRRDGDGSFIHVRDLVTTSGVSHRDPDTIASVNSKSTIKLLVQKEDSSNAVTIAEEVKSMAKEFESNHSRDGLSIVMTYDSTVEINDSVKTLGGNMLLGMCFVTIILWVTLGFRNAMLTAMGIPFSFLVTLIIVKYSGQSINTISLFSFVLVSGIIVDDAIIIVENIYRHLEMGKTRKDAVVDGVSEVFLPVISSALTTILAFVPMLIMTGTTGDFFSVIPKAVSFALFASLLEALFILPVHVLDWGPRSNIKAKRKGFSRWFFDGMWKIYYAILTFLLNHKIISVLGISGLFFLALAMMLLSVTGIVPLIKVKFFQDSYLRYHVAFQMPPGTSVEGTDLVVRDISTYITGFGKQEVGSVNGTAGMMESKDYQQHRAQHYGQVVVELPPQENQHLSGVKDNDVNAYLDIVRDKLIEFAKANREKWGGMPTLDIFGENTGPPVGKAVNIRVSAASIEEAQLLADKMLNFLETGDEFRDLVNLDDNRADLQTVVKHMVNQKKALEYNLDSRIATALIAGTLNGMSVGNFRTDGEEIPLLVRLAKTGDKGNTEGVGLAHPSDILEVPIIEHSSAPVYLGDIADAIYVKEPDIRNRYKGKPTLTITADIREGSQLSAGRVAMLASRYFDTISPEYPGVTLHFGGEFESTSRAYTSLMFAFIIAVMAIYLVLASQFNDYFQPLMILTAIAFAFIGVVFGMFFTRSVFTIGSFLSVVGLSGVAVNDSLILIDFMNKQKQKGLAIREAIIEACSARMRPVLITTATTMMGMLPMAVGIPRKSVTWAPMATAFATGLVSATLLALLIIPVEYEITEKAKLWFRKKFNLKQP</sequence>